<dbReference type="GO" id="GO:0032259">
    <property type="term" value="P:methylation"/>
    <property type="evidence" value="ECO:0007669"/>
    <property type="project" value="UniProtKB-KW"/>
</dbReference>
<dbReference type="SUPFAM" id="SSF53335">
    <property type="entry name" value="S-adenosyl-L-methionine-dependent methyltransferases"/>
    <property type="match status" value="1"/>
</dbReference>
<dbReference type="Proteomes" id="UP001165641">
    <property type="component" value="Unassembled WGS sequence"/>
</dbReference>
<gene>
    <name evidence="2" type="ORF">PAF17_19780</name>
</gene>
<keyword evidence="2" id="KW-0489">Methyltransferase</keyword>
<name>A0ABT4ZL13_9RHOB</name>
<proteinExistence type="predicted"/>
<keyword evidence="2" id="KW-0808">Transferase</keyword>
<dbReference type="Pfam" id="PF13649">
    <property type="entry name" value="Methyltransf_25"/>
    <property type="match status" value="1"/>
</dbReference>
<evidence type="ECO:0000259" key="1">
    <source>
        <dbReference type="Pfam" id="PF13649"/>
    </source>
</evidence>
<dbReference type="InterPro" id="IPR041698">
    <property type="entry name" value="Methyltransf_25"/>
</dbReference>
<keyword evidence="3" id="KW-1185">Reference proteome</keyword>
<dbReference type="GO" id="GO:0008168">
    <property type="term" value="F:methyltransferase activity"/>
    <property type="evidence" value="ECO:0007669"/>
    <property type="project" value="UniProtKB-KW"/>
</dbReference>
<feature type="domain" description="Methyltransferase" evidence="1">
    <location>
        <begin position="41"/>
        <end position="136"/>
    </location>
</feature>
<dbReference type="Gene3D" id="3.40.50.150">
    <property type="entry name" value="Vaccinia Virus protein VP39"/>
    <property type="match status" value="1"/>
</dbReference>
<protein>
    <submittedName>
        <fullName evidence="2">Class I SAM-dependent methyltransferase</fullName>
    </submittedName>
</protein>
<accession>A0ABT4ZL13</accession>
<dbReference type="Gene3D" id="2.20.25.110">
    <property type="entry name" value="S-adenosyl-L-methionine-dependent methyltransferases"/>
    <property type="match status" value="1"/>
</dbReference>
<dbReference type="RefSeq" id="WP_271890787.1">
    <property type="nucleotide sequence ID" value="NZ_JAQBIE010000054.1"/>
</dbReference>
<comment type="caution">
    <text evidence="2">The sequence shown here is derived from an EMBL/GenBank/DDBJ whole genome shotgun (WGS) entry which is preliminary data.</text>
</comment>
<organism evidence="2 3">
    <name type="scientific">Paracoccus onchidii</name>
    <dbReference type="NCBI Taxonomy" id="3017813"/>
    <lineage>
        <taxon>Bacteria</taxon>
        <taxon>Pseudomonadati</taxon>
        <taxon>Pseudomonadota</taxon>
        <taxon>Alphaproteobacteria</taxon>
        <taxon>Rhodobacterales</taxon>
        <taxon>Paracoccaceae</taxon>
        <taxon>Paracoccus</taxon>
    </lineage>
</organism>
<sequence>MRDNRYGALSSWVYNLDKPVGRSFGDLEYYRDRLAQCHGPILEPAVGNGRIFVPLLQDGFQIEGFDASEEMLNYCLDECRGRNLPLNLTRQTFENFSYDKRFAAIIIPAGSFQLITDEVAAAAVLKRFYDHLAPKGQLIIDLDPIGSILAPPGPNRSWTTEGGDVLTLTDNRVETNYLAQTTLSHNRYERWHNGSLIETELEFFKLRWWGIHEFRLALQAAGFVDVQMSGNYQHARIPQSEDEIITFEAQRMTA</sequence>
<dbReference type="InterPro" id="IPR029063">
    <property type="entry name" value="SAM-dependent_MTases_sf"/>
</dbReference>
<evidence type="ECO:0000313" key="2">
    <source>
        <dbReference type="EMBL" id="MDB6179693.1"/>
    </source>
</evidence>
<evidence type="ECO:0000313" key="3">
    <source>
        <dbReference type="Proteomes" id="UP001165641"/>
    </source>
</evidence>
<reference evidence="2" key="1">
    <citation type="submission" date="2022-12" db="EMBL/GenBank/DDBJ databases">
        <title>Paracoccus onchidii sp. nov., isolated from a marine invertebrate from the South China Sea.</title>
        <authorList>
            <person name="Xu S."/>
            <person name="Liu Z."/>
            <person name="Xu Y."/>
        </authorList>
    </citation>
    <scope>NUCLEOTIDE SEQUENCE</scope>
    <source>
        <strain evidence="2">Z330</strain>
    </source>
</reference>
<dbReference type="EMBL" id="JAQBIE010000054">
    <property type="protein sequence ID" value="MDB6179693.1"/>
    <property type="molecule type" value="Genomic_DNA"/>
</dbReference>